<dbReference type="Gramene" id="PNW74888">
    <property type="protein sequence ID" value="PNW74888"/>
    <property type="gene ID" value="CHLRE_12g505950v5"/>
</dbReference>
<dbReference type="STRING" id="3055.A0A2K3D2X2"/>
<dbReference type="PANTHER" id="PTHR12210">
    <property type="entry name" value="DULLARD PROTEIN PHOSPHATASE"/>
    <property type="match status" value="1"/>
</dbReference>
<gene>
    <name evidence="3" type="ORF">CHLRE_12g505950v5</name>
</gene>
<dbReference type="FunCoup" id="A0A2K3D2X2">
    <property type="interactions" value="1797"/>
</dbReference>
<dbReference type="AlphaFoldDB" id="A0A2K3D2X2"/>
<dbReference type="KEGG" id="cre:CHLRE_12g505950v5"/>
<dbReference type="SUPFAM" id="SSF56784">
    <property type="entry name" value="HAD-like"/>
    <property type="match status" value="1"/>
</dbReference>
<sequence length="382" mass="42617">MLRRLPGLLGRLGGAAGGSAASAASSAAEASVASMASASAPRAAAAGFRSRLFSSETKGAHSVLDEVAQARLKRIKSQLEATGELPVEPPSGGVWGAIRMLWRGALLGATGLGATAAYYTYAYDTKELVSIVKQTRAELKAEEKPNPLRKLWCDGMQRYLVFRHDMESRIKDFTDPATDKLLPDQHPAMKGAITLVLDLDEVLVWKEWTRQRGWSIYKRPGVQEFLLEMAQYFEIVVYTDEPYTYADPILNKFDPQRVAVMHRLYRTDTQYLDGKHVRDLSKINRDLNHVLMISAKPEAWALQPENTLKLKPWKGQPGDTGLIDLIPFLQFLAMRRVKDVRDVVKSYDGVEDIPAAFRARLQEAAAHQRQGQRRPSGFLAPR</sequence>
<reference evidence="3 4" key="1">
    <citation type="journal article" date="2007" name="Science">
        <title>The Chlamydomonas genome reveals the evolution of key animal and plant functions.</title>
        <authorList>
            <person name="Merchant S.S."/>
            <person name="Prochnik S.E."/>
            <person name="Vallon O."/>
            <person name="Harris E.H."/>
            <person name="Karpowicz S.J."/>
            <person name="Witman G.B."/>
            <person name="Terry A."/>
            <person name="Salamov A."/>
            <person name="Fritz-Laylin L.K."/>
            <person name="Marechal-Drouard L."/>
            <person name="Marshall W.F."/>
            <person name="Qu L.H."/>
            <person name="Nelson D.R."/>
            <person name="Sanderfoot A.A."/>
            <person name="Spalding M.H."/>
            <person name="Kapitonov V.V."/>
            <person name="Ren Q."/>
            <person name="Ferris P."/>
            <person name="Lindquist E."/>
            <person name="Shapiro H."/>
            <person name="Lucas S.M."/>
            <person name="Grimwood J."/>
            <person name="Schmutz J."/>
            <person name="Cardol P."/>
            <person name="Cerutti H."/>
            <person name="Chanfreau G."/>
            <person name="Chen C.L."/>
            <person name="Cognat V."/>
            <person name="Croft M.T."/>
            <person name="Dent R."/>
            <person name="Dutcher S."/>
            <person name="Fernandez E."/>
            <person name="Fukuzawa H."/>
            <person name="Gonzalez-Ballester D."/>
            <person name="Gonzalez-Halphen D."/>
            <person name="Hallmann A."/>
            <person name="Hanikenne M."/>
            <person name="Hippler M."/>
            <person name="Inwood W."/>
            <person name="Jabbari K."/>
            <person name="Kalanon M."/>
            <person name="Kuras R."/>
            <person name="Lefebvre P.A."/>
            <person name="Lemaire S.D."/>
            <person name="Lobanov A.V."/>
            <person name="Lohr M."/>
            <person name="Manuell A."/>
            <person name="Meier I."/>
            <person name="Mets L."/>
            <person name="Mittag M."/>
            <person name="Mittelmeier T."/>
            <person name="Moroney J.V."/>
            <person name="Moseley J."/>
            <person name="Napoli C."/>
            <person name="Nedelcu A.M."/>
            <person name="Niyogi K."/>
            <person name="Novoselov S.V."/>
            <person name="Paulsen I.T."/>
            <person name="Pazour G."/>
            <person name="Purton S."/>
            <person name="Ral J.P."/>
            <person name="Riano-Pachon D.M."/>
            <person name="Riekhof W."/>
            <person name="Rymarquis L."/>
            <person name="Schroda M."/>
            <person name="Stern D."/>
            <person name="Umen J."/>
            <person name="Willows R."/>
            <person name="Wilson N."/>
            <person name="Zimmer S.L."/>
            <person name="Allmer J."/>
            <person name="Balk J."/>
            <person name="Bisova K."/>
            <person name="Chen C.J."/>
            <person name="Elias M."/>
            <person name="Gendler K."/>
            <person name="Hauser C."/>
            <person name="Lamb M.R."/>
            <person name="Ledford H."/>
            <person name="Long J.C."/>
            <person name="Minagawa J."/>
            <person name="Page M.D."/>
            <person name="Pan J."/>
            <person name="Pootakham W."/>
            <person name="Roje S."/>
            <person name="Rose A."/>
            <person name="Stahlberg E."/>
            <person name="Terauchi A.M."/>
            <person name="Yang P."/>
            <person name="Ball S."/>
            <person name="Bowler C."/>
            <person name="Dieckmann C.L."/>
            <person name="Gladyshev V.N."/>
            <person name="Green P."/>
            <person name="Jorgensen R."/>
            <person name="Mayfield S."/>
            <person name="Mueller-Roeber B."/>
            <person name="Rajamani S."/>
            <person name="Sayre R.T."/>
            <person name="Brokstein P."/>
            <person name="Dubchak I."/>
            <person name="Goodstein D."/>
            <person name="Hornick L."/>
            <person name="Huang Y.W."/>
            <person name="Jhaveri J."/>
            <person name="Luo Y."/>
            <person name="Martinez D."/>
            <person name="Ngau W.C."/>
            <person name="Otillar B."/>
            <person name="Poliakov A."/>
            <person name="Porter A."/>
            <person name="Szajkowski L."/>
            <person name="Werner G."/>
            <person name="Zhou K."/>
            <person name="Grigoriev I.V."/>
            <person name="Rokhsar D.S."/>
            <person name="Grossman A.R."/>
        </authorList>
    </citation>
    <scope>NUCLEOTIDE SEQUENCE [LARGE SCALE GENOMIC DNA]</scope>
    <source>
        <strain evidence="4">CC-503</strain>
    </source>
</reference>
<accession>A0A2K3D2X2</accession>
<feature type="domain" description="FCP1 homology" evidence="2">
    <location>
        <begin position="188"/>
        <end position="332"/>
    </location>
</feature>
<protein>
    <recommendedName>
        <fullName evidence="1">Mitochondrial import inner membrane translocase subunit TIM50</fullName>
    </recommendedName>
</protein>
<dbReference type="InterPro" id="IPR036412">
    <property type="entry name" value="HAD-like_sf"/>
</dbReference>
<comment type="subunit">
    <text evidence="1">Component of the TIM23 complex.</text>
</comment>
<dbReference type="Pfam" id="PF03031">
    <property type="entry name" value="NIF"/>
    <property type="match status" value="1"/>
</dbReference>
<evidence type="ECO:0000259" key="2">
    <source>
        <dbReference type="PROSITE" id="PS50969"/>
    </source>
</evidence>
<dbReference type="EMBL" id="CM008973">
    <property type="protein sequence ID" value="PNW74888.1"/>
    <property type="molecule type" value="Genomic_DNA"/>
</dbReference>
<comment type="function">
    <text evidence="1">Essential component of the TIM23 complex, a complex that mediates the translocation of transit peptide-containing proteins across the mitochondrial inner membrane.</text>
</comment>
<keyword evidence="1" id="KW-0653">Protein transport</keyword>
<keyword evidence="4" id="KW-1185">Reference proteome</keyword>
<dbReference type="InParanoid" id="A0A2K3D2X2"/>
<dbReference type="InterPro" id="IPR050365">
    <property type="entry name" value="TIM50"/>
</dbReference>
<keyword evidence="1" id="KW-0811">Translocation</keyword>
<proteinExistence type="inferred from homology"/>
<keyword evidence="1" id="KW-0809">Transit peptide</keyword>
<comment type="similarity">
    <text evidence="1">Belongs to the TIM50 family.</text>
</comment>
<dbReference type="FunFam" id="3.40.50.1000:FF:000194">
    <property type="entry name" value="Mitochondrial import inner membrane translocase subunit TIM50"/>
    <property type="match status" value="1"/>
</dbReference>
<dbReference type="Gene3D" id="3.40.50.1000">
    <property type="entry name" value="HAD superfamily/HAD-like"/>
    <property type="match status" value="1"/>
</dbReference>
<dbReference type="OMA" id="KEHHRRM"/>
<organism evidence="3 4">
    <name type="scientific">Chlamydomonas reinhardtii</name>
    <name type="common">Chlamydomonas smithii</name>
    <dbReference type="NCBI Taxonomy" id="3055"/>
    <lineage>
        <taxon>Eukaryota</taxon>
        <taxon>Viridiplantae</taxon>
        <taxon>Chlorophyta</taxon>
        <taxon>core chlorophytes</taxon>
        <taxon>Chlorophyceae</taxon>
        <taxon>CS clade</taxon>
        <taxon>Chlamydomonadales</taxon>
        <taxon>Chlamydomonadaceae</taxon>
        <taxon>Chlamydomonas</taxon>
    </lineage>
</organism>
<dbReference type="SMART" id="SM00577">
    <property type="entry name" value="CPDc"/>
    <property type="match status" value="1"/>
</dbReference>
<dbReference type="GO" id="GO:0005744">
    <property type="term" value="C:TIM23 mitochondrial import inner membrane translocase complex"/>
    <property type="evidence" value="ECO:0000318"/>
    <property type="project" value="GO_Central"/>
</dbReference>
<keyword evidence="1" id="KW-0496">Mitochondrion</keyword>
<dbReference type="CDD" id="cd07521">
    <property type="entry name" value="HAD_FCP1-like"/>
    <property type="match status" value="1"/>
</dbReference>
<comment type="subcellular location">
    <subcellularLocation>
        <location evidence="1">Mitochondrion inner membrane</location>
        <topology evidence="1">Single-pass membrane protein</topology>
    </subcellularLocation>
</comment>
<dbReference type="Proteomes" id="UP000006906">
    <property type="component" value="Chromosome 12"/>
</dbReference>
<dbReference type="GO" id="GO:0030150">
    <property type="term" value="P:protein import into mitochondrial matrix"/>
    <property type="evidence" value="ECO:0000318"/>
    <property type="project" value="GO_Central"/>
</dbReference>
<evidence type="ECO:0000256" key="1">
    <source>
        <dbReference type="RuleBase" id="RU365079"/>
    </source>
</evidence>
<dbReference type="PROSITE" id="PS50969">
    <property type="entry name" value="FCP1"/>
    <property type="match status" value="1"/>
</dbReference>
<dbReference type="OrthoDB" id="287041at2759"/>
<dbReference type="InterPro" id="IPR023214">
    <property type="entry name" value="HAD_sf"/>
</dbReference>
<evidence type="ECO:0000313" key="3">
    <source>
        <dbReference type="EMBL" id="PNW74888.1"/>
    </source>
</evidence>
<keyword evidence="1" id="KW-0813">Transport</keyword>
<dbReference type="GeneID" id="66055507"/>
<dbReference type="InterPro" id="IPR004274">
    <property type="entry name" value="FCP1_dom"/>
</dbReference>
<dbReference type="RefSeq" id="XP_042918213.1">
    <property type="nucleotide sequence ID" value="XM_043068154.1"/>
</dbReference>
<evidence type="ECO:0000313" key="4">
    <source>
        <dbReference type="Proteomes" id="UP000006906"/>
    </source>
</evidence>
<name>A0A2K3D2X2_CHLRE</name>